<name>A0A2H3JF03_WOLCO</name>
<sequence length="348" mass="40054">MNTGVNEMNSQQSTPELPLEILMDILETAAAISHDAAKTVSLVSSWARTLALPYVFCTIILRRAPLTAVQISSATRSPSSPRMTLPRHLGQFVRNLWIESTSMTLATSDFDIFRICPNLESVALKSAMFNALAFQTMPMHRETGVARENMFPSSIRHITLIKHTLRNEWRCLVDLRAPNGNRFLHNITHLHMLDMRISQYVPHVFLPHLTHLAMPYLDLGNVLNRGALRLPDGVLEHRSLRMIVLTLDEKKYLRYPWYGVEHYSHQAQTDEKSPRRNFADMKLHLQRADERVYIVLWPEMGRDACQEWGMAARDGENIWDKALRSRNDKLYGGHLPNRSERKVLTLLQ</sequence>
<proteinExistence type="predicted"/>
<organism evidence="1 2">
    <name type="scientific">Wolfiporia cocos (strain MD-104)</name>
    <name type="common">Brown rot fungus</name>
    <dbReference type="NCBI Taxonomy" id="742152"/>
    <lineage>
        <taxon>Eukaryota</taxon>
        <taxon>Fungi</taxon>
        <taxon>Dikarya</taxon>
        <taxon>Basidiomycota</taxon>
        <taxon>Agaricomycotina</taxon>
        <taxon>Agaricomycetes</taxon>
        <taxon>Polyporales</taxon>
        <taxon>Phaeolaceae</taxon>
        <taxon>Wolfiporia</taxon>
    </lineage>
</organism>
<dbReference type="Proteomes" id="UP000218811">
    <property type="component" value="Unassembled WGS sequence"/>
</dbReference>
<dbReference type="OrthoDB" id="2795673at2759"/>
<accession>A0A2H3JF03</accession>
<keyword evidence="2" id="KW-1185">Reference proteome</keyword>
<protein>
    <submittedName>
        <fullName evidence="1">Uncharacterized protein</fullName>
    </submittedName>
</protein>
<dbReference type="STRING" id="742152.A0A2H3JF03"/>
<reference evidence="1 2" key="1">
    <citation type="journal article" date="2012" name="Science">
        <title>The Paleozoic origin of enzymatic lignin decomposition reconstructed from 31 fungal genomes.</title>
        <authorList>
            <person name="Floudas D."/>
            <person name="Binder M."/>
            <person name="Riley R."/>
            <person name="Barry K."/>
            <person name="Blanchette R.A."/>
            <person name="Henrissat B."/>
            <person name="Martinez A.T."/>
            <person name="Otillar R."/>
            <person name="Spatafora J.W."/>
            <person name="Yadav J.S."/>
            <person name="Aerts A."/>
            <person name="Benoit I."/>
            <person name="Boyd A."/>
            <person name="Carlson A."/>
            <person name="Copeland A."/>
            <person name="Coutinho P.M."/>
            <person name="de Vries R.P."/>
            <person name="Ferreira P."/>
            <person name="Findley K."/>
            <person name="Foster B."/>
            <person name="Gaskell J."/>
            <person name="Glotzer D."/>
            <person name="Gorecki P."/>
            <person name="Heitman J."/>
            <person name="Hesse C."/>
            <person name="Hori C."/>
            <person name="Igarashi K."/>
            <person name="Jurgens J.A."/>
            <person name="Kallen N."/>
            <person name="Kersten P."/>
            <person name="Kohler A."/>
            <person name="Kuees U."/>
            <person name="Kumar T.K.A."/>
            <person name="Kuo A."/>
            <person name="LaButti K."/>
            <person name="Larrondo L.F."/>
            <person name="Lindquist E."/>
            <person name="Ling A."/>
            <person name="Lombard V."/>
            <person name="Lucas S."/>
            <person name="Lundell T."/>
            <person name="Martin R."/>
            <person name="McLaughlin D.J."/>
            <person name="Morgenstern I."/>
            <person name="Morin E."/>
            <person name="Murat C."/>
            <person name="Nagy L.G."/>
            <person name="Nolan M."/>
            <person name="Ohm R.A."/>
            <person name="Patyshakuliyeva A."/>
            <person name="Rokas A."/>
            <person name="Ruiz-Duenas F.J."/>
            <person name="Sabat G."/>
            <person name="Salamov A."/>
            <person name="Samejima M."/>
            <person name="Schmutz J."/>
            <person name="Slot J.C."/>
            <person name="St John F."/>
            <person name="Stenlid J."/>
            <person name="Sun H."/>
            <person name="Sun S."/>
            <person name="Syed K."/>
            <person name="Tsang A."/>
            <person name="Wiebenga A."/>
            <person name="Young D."/>
            <person name="Pisabarro A."/>
            <person name="Eastwood D.C."/>
            <person name="Martin F."/>
            <person name="Cullen D."/>
            <person name="Grigoriev I.V."/>
            <person name="Hibbett D.S."/>
        </authorList>
    </citation>
    <scope>NUCLEOTIDE SEQUENCE [LARGE SCALE GENOMIC DNA]</scope>
    <source>
        <strain evidence="1 2">MD-104</strain>
    </source>
</reference>
<evidence type="ECO:0000313" key="1">
    <source>
        <dbReference type="EMBL" id="PCH40812.1"/>
    </source>
</evidence>
<dbReference type="EMBL" id="KB468113">
    <property type="protein sequence ID" value="PCH40812.1"/>
    <property type="molecule type" value="Genomic_DNA"/>
</dbReference>
<gene>
    <name evidence="1" type="ORF">WOLCODRAFT_131539</name>
</gene>
<dbReference type="OMA" id="HNITHLH"/>
<dbReference type="AlphaFoldDB" id="A0A2H3JF03"/>
<evidence type="ECO:0000313" key="2">
    <source>
        <dbReference type="Proteomes" id="UP000218811"/>
    </source>
</evidence>